<dbReference type="Proteomes" id="UP001320831">
    <property type="component" value="Unassembled WGS sequence"/>
</dbReference>
<dbReference type="RefSeq" id="WP_260902853.1">
    <property type="nucleotide sequence ID" value="NZ_JAOCZP010000003.1"/>
</dbReference>
<accession>A0ABT2LMQ0</accession>
<gene>
    <name evidence="3" type="ORF">N5A92_11825</name>
</gene>
<feature type="signal peptide" evidence="2">
    <location>
        <begin position="1"/>
        <end position="31"/>
    </location>
</feature>
<evidence type="ECO:0000256" key="1">
    <source>
        <dbReference type="SAM" id="MobiDB-lite"/>
    </source>
</evidence>
<sequence>MKVGSPHSSFLRMSLVVLPFLAVPASCSSLALEEVAPLPASQPAVTAQADAPPPRPTQPDGYPNLNVPVERASPQFEADERRQLVEELTDLREKHATGEDSTRALSEAERLRLLGRSHGERALEGIEAPQ</sequence>
<comment type="caution">
    <text evidence="3">The sequence shown here is derived from an EMBL/GenBank/DDBJ whole genome shotgun (WGS) entry which is preliminary data.</text>
</comment>
<dbReference type="EMBL" id="JAOCZP010000003">
    <property type="protein sequence ID" value="MCT7375722.1"/>
    <property type="molecule type" value="Genomic_DNA"/>
</dbReference>
<name>A0ABT2LMQ0_9HYPH</name>
<evidence type="ECO:0000313" key="3">
    <source>
        <dbReference type="EMBL" id="MCT7375722.1"/>
    </source>
</evidence>
<proteinExistence type="predicted"/>
<reference evidence="3 4" key="1">
    <citation type="submission" date="2022-09" db="EMBL/GenBank/DDBJ databases">
        <title>Chelativorans salina sp. nov., a novel slightly halophilic bacterium isolated from a saline lake sediment enrichment.</title>
        <authorList>
            <person name="Gao L."/>
            <person name="Fang B.-Z."/>
            <person name="Li W.-J."/>
        </authorList>
    </citation>
    <scope>NUCLEOTIDE SEQUENCE [LARGE SCALE GENOMIC DNA]</scope>
    <source>
        <strain evidence="3 4">EGI FJ00035</strain>
    </source>
</reference>
<evidence type="ECO:0000313" key="4">
    <source>
        <dbReference type="Proteomes" id="UP001320831"/>
    </source>
</evidence>
<keyword evidence="2" id="KW-0732">Signal</keyword>
<keyword evidence="4" id="KW-1185">Reference proteome</keyword>
<feature type="region of interest" description="Disordered" evidence="1">
    <location>
        <begin position="39"/>
        <end position="80"/>
    </location>
</feature>
<feature type="chain" id="PRO_5046979414" evidence="2">
    <location>
        <begin position="32"/>
        <end position="130"/>
    </location>
</feature>
<evidence type="ECO:0000256" key="2">
    <source>
        <dbReference type="SAM" id="SignalP"/>
    </source>
</evidence>
<organism evidence="3 4">
    <name type="scientific">Chelativorans salis</name>
    <dbReference type="NCBI Taxonomy" id="2978478"/>
    <lineage>
        <taxon>Bacteria</taxon>
        <taxon>Pseudomonadati</taxon>
        <taxon>Pseudomonadota</taxon>
        <taxon>Alphaproteobacteria</taxon>
        <taxon>Hyphomicrobiales</taxon>
        <taxon>Phyllobacteriaceae</taxon>
        <taxon>Chelativorans</taxon>
    </lineage>
</organism>
<protein>
    <submittedName>
        <fullName evidence="3">Uncharacterized protein</fullName>
    </submittedName>
</protein>